<dbReference type="OrthoDB" id="9759664at2"/>
<feature type="binding site" evidence="9">
    <location>
        <position position="258"/>
    </location>
    <ligand>
        <name>Mg(2+)</name>
        <dbReference type="ChEBI" id="CHEBI:18420"/>
    </ligand>
</feature>
<keyword evidence="5 8" id="KW-0786">Thiamine pyrophosphate</keyword>
<organism evidence="13 14">
    <name type="scientific">Actinomycetospora cinnamomea</name>
    <dbReference type="NCBI Taxonomy" id="663609"/>
    <lineage>
        <taxon>Bacteria</taxon>
        <taxon>Bacillati</taxon>
        <taxon>Actinomycetota</taxon>
        <taxon>Actinomycetes</taxon>
        <taxon>Pseudonocardiales</taxon>
        <taxon>Pseudonocardiaceae</taxon>
        <taxon>Actinomycetospora</taxon>
    </lineage>
</organism>
<dbReference type="SUPFAM" id="SSF52922">
    <property type="entry name" value="TK C-terminal domain-like"/>
    <property type="match status" value="1"/>
</dbReference>
<comment type="catalytic activity">
    <reaction evidence="7 8">
        <text>N(6)-[(R)-lipoyl]-L-lysyl-[protein] + pyruvate + H(+) = N(6)-[(R)-S(8)-acetyldihydrolipoyl]-L-lysyl-[protein] + CO2</text>
        <dbReference type="Rhea" id="RHEA:19189"/>
        <dbReference type="Rhea" id="RHEA-COMP:10474"/>
        <dbReference type="Rhea" id="RHEA-COMP:10478"/>
        <dbReference type="ChEBI" id="CHEBI:15361"/>
        <dbReference type="ChEBI" id="CHEBI:15378"/>
        <dbReference type="ChEBI" id="CHEBI:16526"/>
        <dbReference type="ChEBI" id="CHEBI:83099"/>
        <dbReference type="ChEBI" id="CHEBI:83111"/>
        <dbReference type="EC" id="1.2.4.1"/>
    </reaction>
</comment>
<dbReference type="InterPro" id="IPR004660">
    <property type="entry name" value="PDH_E1"/>
</dbReference>
<protein>
    <recommendedName>
        <fullName evidence="3 8">Pyruvate dehydrogenase E1 component</fullName>
        <ecNumber evidence="2 8">1.2.4.1</ecNumber>
    </recommendedName>
</protein>
<evidence type="ECO:0000259" key="11">
    <source>
        <dbReference type="Pfam" id="PF17831"/>
    </source>
</evidence>
<comment type="cofactor">
    <cofactor evidence="1 8">
        <name>thiamine diphosphate</name>
        <dbReference type="ChEBI" id="CHEBI:58937"/>
    </cofactor>
</comment>
<keyword evidence="14" id="KW-1185">Reference proteome</keyword>
<comment type="function">
    <text evidence="8">Component of the pyruvate dehydrogenase (PDH) complex, that catalyzes the overall conversion of pyruvate to acetyl-CoA and CO(2).</text>
</comment>
<evidence type="ECO:0000256" key="7">
    <source>
        <dbReference type="ARBA" id="ARBA00051231"/>
    </source>
</evidence>
<evidence type="ECO:0000256" key="3">
    <source>
        <dbReference type="ARBA" id="ARBA00017172"/>
    </source>
</evidence>
<evidence type="ECO:0000256" key="9">
    <source>
        <dbReference type="PIRSR" id="PIRSR000156-1"/>
    </source>
</evidence>
<dbReference type="Pfam" id="PF17831">
    <property type="entry name" value="PDH_E1_M"/>
    <property type="match status" value="1"/>
</dbReference>
<dbReference type="InterPro" id="IPR035807">
    <property type="entry name" value="PDC_E1_N"/>
</dbReference>
<comment type="caution">
    <text evidence="13">The sequence shown here is derived from an EMBL/GenBank/DDBJ whole genome shotgun (WGS) entry which is preliminary data.</text>
</comment>
<comment type="cofactor">
    <cofactor evidence="9">
        <name>Mg(2+)</name>
        <dbReference type="ChEBI" id="CHEBI:18420"/>
    </cofactor>
</comment>
<keyword evidence="4 8" id="KW-0560">Oxidoreductase</keyword>
<dbReference type="RefSeq" id="WP_116710342.1">
    <property type="nucleotide sequence ID" value="NZ_QEKW01000015.1"/>
</dbReference>
<dbReference type="InterPro" id="IPR041621">
    <property type="entry name" value="PDH_E1_M"/>
</dbReference>
<reference evidence="13 14" key="1">
    <citation type="submission" date="2018-04" db="EMBL/GenBank/DDBJ databases">
        <title>Genomic Encyclopedia of Type Strains, Phase IV (KMG-IV): sequencing the most valuable type-strain genomes for metagenomic binning, comparative biology and taxonomic classification.</title>
        <authorList>
            <person name="Goeker M."/>
        </authorList>
    </citation>
    <scope>NUCLEOTIDE SEQUENCE [LARGE SCALE GENOMIC DNA]</scope>
    <source>
        <strain evidence="13 14">DSM 45771</strain>
    </source>
</reference>
<sequence length="903" mass="100368">MPEIDDPDPEGTEEWREALGSVLAVEGPDRVHALLDELIGDARAAGAPVPFSATTPYVNTIPVEQEPPHPGDRAVEHRIRSAIRWNAIAMVLRANKESSELGGHIASFQSAATLYDTGFQHFWHAPSTDHGGDLVMMQGHSSPGIYARAFLEGRLTEEQLDAFRQEAGGNGLSSYPHPWLMPDFWQFPTVSMGLGPLMAIYQARFLKYLQGRGLAETENRHVWAFLGDGEMDEPESLGAISLAGREHLDNLIFVVNCNLQRLDGPVRGNGKIIQELEGIFRGAGWNVVKVIWGSRWDELLAADTTGRLHQLMEETVDGEYQTFKSRDGAYVREHFFGRYPETAAMVEDWSDDEIWALTRGGHDPSKIYAAYAAAVAEPDRPTVVLAKTVKGYGMGEAGEGQNISHQQKKMAQENLRLFRDRFDLAIADEAIESLPYLRFEPDSEEGIYLRKHREALGGSLPTRRRTSQALEVPELSAFGAQLAGSGDRENSTTMAFVRVLNTLLRDKKIGERIVPIVPDESRTFGMEGMFRQFGIFSRVGQLYTPEDAGQLMFYKEAENGQLLQEGINELGAMSSWIAAATSYSTSDTPMIPFYIYYSMFGFQRVGDLAWAAGDLRARGFLLGGTAGRTTLNGEGLQHQDGHSHVFSSVIPNCVSYDPTFAYEVAVIVQDGLRRMYVEQEDVYYYLTLMNENYVHPAMPDGVEEGIVRGLYLFHEGTERAGEGAATSGGRKGRAKQEPRVQLMGSGTILREVIAAAEMLEADWGVVADVWSAPSFTELRRDGIDVARWNMLHPTEAPRLSWVEQCLADRPAGPVVAATDYVRAFPDQIREWVSDRHYVVLGTDGFGRSDYRRALRDFFEVDRRYVVVAALSALARDGAVTPERVAEAIDRYGIDPERPNPAHV</sequence>
<dbReference type="GO" id="GO:0000287">
    <property type="term" value="F:magnesium ion binding"/>
    <property type="evidence" value="ECO:0007669"/>
    <property type="project" value="UniProtKB-ARBA"/>
</dbReference>
<dbReference type="InterPro" id="IPR029061">
    <property type="entry name" value="THDP-binding"/>
</dbReference>
<dbReference type="EC" id="1.2.4.1" evidence="2 8"/>
<dbReference type="InterPro" id="IPR051157">
    <property type="entry name" value="PDH/Transketolase"/>
</dbReference>
<dbReference type="Pfam" id="PF22613">
    <property type="entry name" value="Transketolase_C_1"/>
    <property type="match status" value="1"/>
</dbReference>
<dbReference type="CDD" id="cd02017">
    <property type="entry name" value="TPP_E1_EcPDC_like"/>
    <property type="match status" value="1"/>
</dbReference>
<name>A0A2U1EZF8_9PSEU</name>
<proteinExistence type="predicted"/>
<dbReference type="PANTHER" id="PTHR43825:SF3">
    <property type="entry name" value="PYRUVATE DEHYDROGENASE E1 COMPONENT"/>
    <property type="match status" value="1"/>
</dbReference>
<feature type="domain" description="Transketolase N-terminal" evidence="10">
    <location>
        <begin position="77"/>
        <end position="301"/>
    </location>
</feature>
<dbReference type="FunFam" id="3.40.50.970:FF:000009">
    <property type="entry name" value="Pyruvate dehydrogenase E1 component"/>
    <property type="match status" value="1"/>
</dbReference>
<evidence type="ECO:0000259" key="12">
    <source>
        <dbReference type="Pfam" id="PF22613"/>
    </source>
</evidence>
<dbReference type="Gene3D" id="3.40.50.920">
    <property type="match status" value="1"/>
</dbReference>
<dbReference type="AlphaFoldDB" id="A0A2U1EZF8"/>
<dbReference type="GO" id="GO:0004739">
    <property type="term" value="F:pyruvate dehydrogenase (acetyl-transferring) activity"/>
    <property type="evidence" value="ECO:0007669"/>
    <property type="project" value="UniProtKB-EC"/>
</dbReference>
<feature type="domain" description="Pyruvate dehydrogenase E1 component middle" evidence="11">
    <location>
        <begin position="470"/>
        <end position="696"/>
    </location>
</feature>
<dbReference type="EMBL" id="QEKW01000015">
    <property type="protein sequence ID" value="PVZ05323.1"/>
    <property type="molecule type" value="Genomic_DNA"/>
</dbReference>
<feature type="binding site" evidence="9">
    <location>
        <position position="228"/>
    </location>
    <ligand>
        <name>Mg(2+)</name>
        <dbReference type="ChEBI" id="CHEBI:18420"/>
    </ligand>
</feature>
<dbReference type="InterPro" id="IPR055152">
    <property type="entry name" value="Transketolase-like_C_2"/>
</dbReference>
<evidence type="ECO:0000256" key="8">
    <source>
        <dbReference type="PIRNR" id="PIRNR000156"/>
    </source>
</evidence>
<dbReference type="InterPro" id="IPR009014">
    <property type="entry name" value="Transketo_C/PFOR_II"/>
</dbReference>
<evidence type="ECO:0000256" key="1">
    <source>
        <dbReference type="ARBA" id="ARBA00001964"/>
    </source>
</evidence>
<evidence type="ECO:0000313" key="13">
    <source>
        <dbReference type="EMBL" id="PVZ05323.1"/>
    </source>
</evidence>
<evidence type="ECO:0000313" key="14">
    <source>
        <dbReference type="Proteomes" id="UP000245639"/>
    </source>
</evidence>
<keyword evidence="9" id="KW-0460">Magnesium</keyword>
<evidence type="ECO:0000256" key="2">
    <source>
        <dbReference type="ARBA" id="ARBA00012281"/>
    </source>
</evidence>
<evidence type="ECO:0000256" key="5">
    <source>
        <dbReference type="ARBA" id="ARBA00023052"/>
    </source>
</evidence>
<dbReference type="FunFam" id="3.40.50.970:FF:000011">
    <property type="entry name" value="Pyruvate dehydrogenase E1 component"/>
    <property type="match status" value="1"/>
</dbReference>
<gene>
    <name evidence="13" type="ORF">C8D89_11528</name>
</gene>
<dbReference type="Proteomes" id="UP000245639">
    <property type="component" value="Unassembled WGS sequence"/>
</dbReference>
<feature type="binding site" evidence="9">
    <location>
        <position position="260"/>
    </location>
    <ligand>
        <name>Mg(2+)</name>
        <dbReference type="ChEBI" id="CHEBI:18420"/>
    </ligand>
</feature>
<dbReference type="PIRSF" id="PIRSF000156">
    <property type="entry name" value="Pyruvate_dh_E1"/>
    <property type="match status" value="1"/>
</dbReference>
<evidence type="ECO:0000256" key="6">
    <source>
        <dbReference type="ARBA" id="ARBA00023317"/>
    </source>
</evidence>
<evidence type="ECO:0000256" key="4">
    <source>
        <dbReference type="ARBA" id="ARBA00023002"/>
    </source>
</evidence>
<keyword evidence="6 8" id="KW-0670">Pyruvate</keyword>
<accession>A0A2U1EZF8</accession>
<evidence type="ECO:0000259" key="10">
    <source>
        <dbReference type="Pfam" id="PF00456"/>
    </source>
</evidence>
<dbReference type="PANTHER" id="PTHR43825">
    <property type="entry name" value="PYRUVATE DEHYDROGENASE E1 COMPONENT"/>
    <property type="match status" value="1"/>
</dbReference>
<dbReference type="SUPFAM" id="SSF52518">
    <property type="entry name" value="Thiamin diphosphate-binding fold (THDP-binding)"/>
    <property type="match status" value="2"/>
</dbReference>
<dbReference type="InterPro" id="IPR005474">
    <property type="entry name" value="Transketolase_N"/>
</dbReference>
<feature type="domain" description="Transketolase-like C-terminal" evidence="12">
    <location>
        <begin position="734"/>
        <end position="861"/>
    </location>
</feature>
<dbReference type="NCBIfam" id="TIGR00759">
    <property type="entry name" value="aceE"/>
    <property type="match status" value="1"/>
</dbReference>
<dbReference type="Gene3D" id="3.40.50.970">
    <property type="match status" value="2"/>
</dbReference>
<keyword evidence="9" id="KW-0479">Metal-binding</keyword>
<dbReference type="Pfam" id="PF00456">
    <property type="entry name" value="Transketolase_N"/>
    <property type="match status" value="1"/>
</dbReference>